<reference evidence="1" key="2">
    <citation type="journal article" date="2018" name="Nature">
        <title>A major lineage of non-tailed dsDNA viruses as unrecognized killers of marine bacteria.</title>
        <authorList>
            <person name="Kauffman K.M."/>
            <person name="Hussain F.A."/>
            <person name="Yang J."/>
            <person name="Arevalo P."/>
            <person name="Brown J.M."/>
            <person name="Chang W.K."/>
            <person name="VanInsberghe D."/>
            <person name="Elsherbini J."/>
            <person name="Sharma R.S."/>
            <person name="Cutler M.B."/>
            <person name="Kelly L."/>
            <person name="Polz M.F."/>
        </authorList>
    </citation>
    <scope>NUCLEOTIDE SEQUENCE</scope>
    <source>
        <strain evidence="1">10N.222.46.E12</strain>
    </source>
</reference>
<dbReference type="Pfam" id="PF06986">
    <property type="entry name" value="F_T4SS_TraN"/>
    <property type="match status" value="2"/>
</dbReference>
<gene>
    <name evidence="1" type="ORF">BCS90_20025</name>
</gene>
<evidence type="ECO:0000313" key="1">
    <source>
        <dbReference type="EMBL" id="PMP28132.1"/>
    </source>
</evidence>
<dbReference type="InterPro" id="IPR014121">
    <property type="entry name" value="TraN_Ftype"/>
</dbReference>
<evidence type="ECO:0008006" key="2">
    <source>
        <dbReference type="Google" id="ProtNLM"/>
    </source>
</evidence>
<organism evidence="1">
    <name type="scientific">Vibrio cyclitrophicus</name>
    <dbReference type="NCBI Taxonomy" id="47951"/>
    <lineage>
        <taxon>Bacteria</taxon>
        <taxon>Pseudomonadati</taxon>
        <taxon>Pseudomonadota</taxon>
        <taxon>Gammaproteobacteria</taxon>
        <taxon>Vibrionales</taxon>
        <taxon>Vibrionaceae</taxon>
        <taxon>Vibrio</taxon>
    </lineage>
</organism>
<dbReference type="EMBL" id="MDBS01000032">
    <property type="protein sequence ID" value="PMP28132.1"/>
    <property type="molecule type" value="Genomic_DNA"/>
</dbReference>
<proteinExistence type="predicted"/>
<comment type="caution">
    <text evidence="1">The sequence shown here is derived from an EMBL/GenBank/DDBJ whole genome shotgun (WGS) entry which is preliminary data.</text>
</comment>
<sequence>MFNRILTHFSLFAFLVQIFHVSFIGVLYASTSTVTYAQNMSLDEIYGNFQTPTYSGGNATVGGNSLGNSELFGLDVERVGSEGQFDAYQAYQNENKLRESGQGVSDRFSNNTVGSESDYDAKAYNTLKLNYNDNYQKLESDDSIMVDADNIFKELANNLDDTNSDFYSACTTETNTYSVNREYVGKVKNECMEPDRSNLMKCELKRHTTYPLKKRSGSGDVEIIDSHTFRLTVGDPTNNGTNDHGMGCYHKINFVEFELEEDVRISSVTFERVWVDDVIQFTLNEEIVYQYVPTKSYWFNNGSCRDGDCTSYPDYDENGNWAHPYVDETGFPYQHTNCEFSSSRVFTTNTNITSQFEAARASNRGIVKFKMRLGVGGGGEGKATILVHTVDPIDPKEFIEQSPVGCAAELGWIQDPSTCDVFGSEGDQIYINPDCSNPLNQSGGQQGMMCSYGGWECVESEAAHIDDYDQFLIGLPINVPRPGQTSDGKACLKANAVNYECNPLPNQQICGQPYWPESNERVCTSFTEFNANIPDRCEPYRNNADCALIEQNPAFVDPITGRAYVQESVYECNTYTNGNYSYTMEEDICTGEMQCVGGDCRYSELEMNDDFAEAMATFKMLEDIKSNMECENPDDVSTCKVFNGEVSYCGIEQTGLGFNCCTLSAGQTNIFDYIKGVYHHYAMEQSLAGLASSGAGFGSWASSYPTPVTNTVTYVTDAVSAGWDFAVRNITGEVGEAAAEAATESLLDEIKGELMKKVADLLPDAIRDAIFDTVTEGTGSTATTTVSLNPAVSGAFATIMAVYAAYQLIKLGAMMISECDDLEMGMGMKLDQQQCIYASTSCHKDTPFGCLIKRKHYCCYPSPLGRIIMEQAAPQLNISLDPRNGQCSGMTLEQVSELDWDTIDLTEWENLIMASGLAVEHDDLNIDTLSNQAWMPNNDDAMNPVDLNQARFESTDADANLKETHDAATPGNLDCSVYPRPPVCDSPLSILDD</sequence>
<dbReference type="AlphaFoldDB" id="A0A7Z1MHW9"/>
<protein>
    <recommendedName>
        <fullName evidence="2">Conjugal transfer protein TraN</fullName>
    </recommendedName>
</protein>
<reference evidence="1" key="1">
    <citation type="submission" date="2016-07" db="EMBL/GenBank/DDBJ databases">
        <authorList>
            <person name="Kauffman K."/>
            <person name="Arevalo P."/>
            <person name="Polz M.F."/>
        </authorList>
    </citation>
    <scope>NUCLEOTIDE SEQUENCE</scope>
    <source>
        <strain evidence="1">10N.222.46.E12</strain>
    </source>
</reference>
<name>A0A7Z1MHW9_9VIBR</name>
<accession>A0A7Z1MHW9</accession>
<dbReference type="RefSeq" id="WP_154723763.1">
    <property type="nucleotide sequence ID" value="NZ_CP170591.1"/>
</dbReference>